<feature type="compositionally biased region" description="Basic and acidic residues" evidence="1">
    <location>
        <begin position="244"/>
        <end position="258"/>
    </location>
</feature>
<organism evidence="2 3">
    <name type="scientific">Homarus americanus</name>
    <name type="common">American lobster</name>
    <dbReference type="NCBI Taxonomy" id="6706"/>
    <lineage>
        <taxon>Eukaryota</taxon>
        <taxon>Metazoa</taxon>
        <taxon>Ecdysozoa</taxon>
        <taxon>Arthropoda</taxon>
        <taxon>Crustacea</taxon>
        <taxon>Multicrustacea</taxon>
        <taxon>Malacostraca</taxon>
        <taxon>Eumalacostraca</taxon>
        <taxon>Eucarida</taxon>
        <taxon>Decapoda</taxon>
        <taxon>Pleocyemata</taxon>
        <taxon>Astacidea</taxon>
        <taxon>Nephropoidea</taxon>
        <taxon>Nephropidae</taxon>
        <taxon>Homarus</taxon>
    </lineage>
</organism>
<evidence type="ECO:0000256" key="1">
    <source>
        <dbReference type="SAM" id="MobiDB-lite"/>
    </source>
</evidence>
<dbReference type="Proteomes" id="UP000747542">
    <property type="component" value="Unassembled WGS sequence"/>
</dbReference>
<dbReference type="AlphaFoldDB" id="A0A8J5TUU0"/>
<evidence type="ECO:0000313" key="2">
    <source>
        <dbReference type="EMBL" id="KAG7177603.1"/>
    </source>
</evidence>
<reference evidence="2" key="1">
    <citation type="journal article" date="2021" name="Sci. Adv.">
        <title>The American lobster genome reveals insights on longevity, neural, and immune adaptations.</title>
        <authorList>
            <person name="Polinski J.M."/>
            <person name="Zimin A.V."/>
            <person name="Clark K.F."/>
            <person name="Kohn A.B."/>
            <person name="Sadowski N."/>
            <person name="Timp W."/>
            <person name="Ptitsyn A."/>
            <person name="Khanna P."/>
            <person name="Romanova D.Y."/>
            <person name="Williams P."/>
            <person name="Greenwood S.J."/>
            <person name="Moroz L.L."/>
            <person name="Walt D.R."/>
            <person name="Bodnar A.G."/>
        </authorList>
    </citation>
    <scope>NUCLEOTIDE SEQUENCE</scope>
    <source>
        <strain evidence="2">GMGI-L3</strain>
    </source>
</reference>
<keyword evidence="3" id="KW-1185">Reference proteome</keyword>
<accession>A0A8J5TUU0</accession>
<name>A0A8J5TUU0_HOMAM</name>
<comment type="caution">
    <text evidence="2">The sequence shown here is derived from an EMBL/GenBank/DDBJ whole genome shotgun (WGS) entry which is preliminary data.</text>
</comment>
<feature type="compositionally biased region" description="Acidic residues" evidence="1">
    <location>
        <begin position="207"/>
        <end position="225"/>
    </location>
</feature>
<protein>
    <submittedName>
        <fullName evidence="2">Uncharacterized protein</fullName>
    </submittedName>
</protein>
<gene>
    <name evidence="2" type="ORF">Hamer_G008247</name>
</gene>
<proteinExistence type="predicted"/>
<feature type="compositionally biased region" description="Low complexity" evidence="1">
    <location>
        <begin position="267"/>
        <end position="281"/>
    </location>
</feature>
<sequence length="281" mass="31187">MYMKVVVASCASKTTGDNTTEPLMYCKECAKELGIGGFVCGSEEDEEEGIRKHGGHLRWEEEEEEQEWAVRLCTSEKMGWYNASDKTFDFEAMGNTIANFDGWQDIPETLGNVTKAIVECVPQEEGSMEVQAMLWTSCFLPRYFDSCGFKSNLTRLFFPGFGRNIMREMSKVARKFIGLGEEYLGFDDDEDDLDAEMVDAGLLAGSPEEEEGAGLLEEEEEEGDGETMTADSQEPQPMSAPMKQGEKADENSNEKSTENSEGEDTSTEVTSENTTTKPPST</sequence>
<feature type="region of interest" description="Disordered" evidence="1">
    <location>
        <begin position="204"/>
        <end position="281"/>
    </location>
</feature>
<evidence type="ECO:0000313" key="3">
    <source>
        <dbReference type="Proteomes" id="UP000747542"/>
    </source>
</evidence>
<dbReference type="EMBL" id="JAHLQT010001931">
    <property type="protein sequence ID" value="KAG7177603.1"/>
    <property type="molecule type" value="Genomic_DNA"/>
</dbReference>